<dbReference type="InterPro" id="IPR000620">
    <property type="entry name" value="EamA_dom"/>
</dbReference>
<keyword evidence="1" id="KW-0812">Transmembrane</keyword>
<feature type="transmembrane region" description="Helical" evidence="1">
    <location>
        <begin position="153"/>
        <end position="172"/>
    </location>
</feature>
<dbReference type="Proteomes" id="UP000182045">
    <property type="component" value="Unassembled WGS sequence"/>
</dbReference>
<accession>A0A0P7WNQ1</accession>
<proteinExistence type="predicted"/>
<organism evidence="4 5">
    <name type="scientific">Roseibaca calidilacus</name>
    <dbReference type="NCBI Taxonomy" id="1666912"/>
    <lineage>
        <taxon>Bacteria</taxon>
        <taxon>Pseudomonadati</taxon>
        <taxon>Pseudomonadota</taxon>
        <taxon>Alphaproteobacteria</taxon>
        <taxon>Rhodobacterales</taxon>
        <taxon>Paracoccaceae</taxon>
        <taxon>Roseinatronobacter</taxon>
    </lineage>
</organism>
<evidence type="ECO:0000313" key="5">
    <source>
        <dbReference type="Proteomes" id="UP000050413"/>
    </source>
</evidence>
<comment type="caution">
    <text evidence="4">The sequence shown here is derived from an EMBL/GenBank/DDBJ whole genome shotgun (WGS) entry which is preliminary data.</text>
</comment>
<evidence type="ECO:0000259" key="2">
    <source>
        <dbReference type="Pfam" id="PF00892"/>
    </source>
</evidence>
<feature type="domain" description="EamA" evidence="2">
    <location>
        <begin position="14"/>
        <end position="138"/>
    </location>
</feature>
<feature type="transmembrane region" description="Helical" evidence="1">
    <location>
        <begin position="37"/>
        <end position="57"/>
    </location>
</feature>
<name>A0A0P7WNQ1_9RHOB</name>
<sequence>MSEHVKGLALTTLGVLFIVPDSLFVRLIDAPAITTAFWRNLIAGGLILAFVLATQGPRAVTSLAQTGRAGAAYLVFFGMAASGFVLAVSLTSVANVVFILAATPVFATVFSRVFLGEPISMRMVLTMAGVFVGLGIILRGSHETAGASWQGDLVALGVAACFAAAMTALRVLRGRSMLAAVPVSLIGAALVLLPFADVMGPLSAQWLLLLGHGAFIACASSLMTMGPRYITSAEVSLLLLLESVLAPLLVWALLGENPGPWAIWGGAVVIAVLLVSNLWLVMRFQSSRR</sequence>
<protein>
    <submittedName>
        <fullName evidence="4">DMT superfamily transporter</fullName>
    </submittedName>
    <submittedName>
        <fullName evidence="3">EamA-like transporter family protein</fullName>
    </submittedName>
</protein>
<reference evidence="3 6" key="2">
    <citation type="submission" date="2016-01" db="EMBL/GenBank/DDBJ databases">
        <authorList>
            <person name="Varghese N."/>
        </authorList>
    </citation>
    <scope>NUCLEOTIDE SEQUENCE [LARGE SCALE GENOMIC DNA]</scope>
    <source>
        <strain evidence="3 6">HL-91</strain>
    </source>
</reference>
<evidence type="ECO:0000313" key="3">
    <source>
        <dbReference type="EMBL" id="CUX79782.1"/>
    </source>
</evidence>
<dbReference type="RefSeq" id="WP_072244592.1">
    <property type="nucleotide sequence ID" value="NZ_FBYC01000001.1"/>
</dbReference>
<dbReference type="InterPro" id="IPR037185">
    <property type="entry name" value="EmrE-like"/>
</dbReference>
<gene>
    <name evidence="3" type="ORF">Ga0058931_0470</name>
    <name evidence="4" type="ORF">HLUCCA05_09400</name>
</gene>
<feature type="transmembrane region" description="Helical" evidence="1">
    <location>
        <begin position="235"/>
        <end position="255"/>
    </location>
</feature>
<keyword evidence="1" id="KW-0472">Membrane</keyword>
<dbReference type="SUPFAM" id="SSF103481">
    <property type="entry name" value="Multidrug resistance efflux transporter EmrE"/>
    <property type="match status" value="2"/>
</dbReference>
<keyword evidence="6" id="KW-1185">Reference proteome</keyword>
<feature type="transmembrane region" description="Helical" evidence="1">
    <location>
        <begin position="122"/>
        <end position="141"/>
    </location>
</feature>
<evidence type="ECO:0000313" key="6">
    <source>
        <dbReference type="Proteomes" id="UP000182045"/>
    </source>
</evidence>
<dbReference type="GO" id="GO:0016020">
    <property type="term" value="C:membrane"/>
    <property type="evidence" value="ECO:0007669"/>
    <property type="project" value="InterPro"/>
</dbReference>
<feature type="transmembrane region" description="Helical" evidence="1">
    <location>
        <begin position="179"/>
        <end position="196"/>
    </location>
</feature>
<keyword evidence="1" id="KW-1133">Transmembrane helix</keyword>
<evidence type="ECO:0000313" key="4">
    <source>
        <dbReference type="EMBL" id="KPP92485.1"/>
    </source>
</evidence>
<dbReference type="Pfam" id="PF00892">
    <property type="entry name" value="EamA"/>
    <property type="match status" value="2"/>
</dbReference>
<dbReference type="EMBL" id="LJSG01000012">
    <property type="protein sequence ID" value="KPP92485.1"/>
    <property type="molecule type" value="Genomic_DNA"/>
</dbReference>
<reference evidence="4 5" key="1">
    <citation type="submission" date="2015-09" db="EMBL/GenBank/DDBJ databases">
        <title>Identification and resolution of microdiversity through metagenomic sequencing of parallel consortia.</title>
        <authorList>
            <person name="Nelson W.C."/>
            <person name="Romine M.F."/>
            <person name="Lindemann S.R."/>
        </authorList>
    </citation>
    <scope>NUCLEOTIDE SEQUENCE [LARGE SCALE GENOMIC DNA]</scope>
    <source>
        <strain evidence="4">HL-91</strain>
    </source>
</reference>
<dbReference type="Proteomes" id="UP000050413">
    <property type="component" value="Unassembled WGS sequence"/>
</dbReference>
<dbReference type="PANTHER" id="PTHR22911:SF135">
    <property type="entry name" value="BLR4310 PROTEIN"/>
    <property type="match status" value="1"/>
</dbReference>
<dbReference type="STRING" id="1666912.Ga0058931_0470"/>
<dbReference type="OrthoDB" id="9810239at2"/>
<dbReference type="PATRIC" id="fig|1666912.4.peg.1021"/>
<dbReference type="AlphaFoldDB" id="A0A0P7WNQ1"/>
<feature type="transmembrane region" description="Helical" evidence="1">
    <location>
        <begin position="96"/>
        <end position="115"/>
    </location>
</feature>
<evidence type="ECO:0000256" key="1">
    <source>
        <dbReference type="SAM" id="Phobius"/>
    </source>
</evidence>
<feature type="transmembrane region" description="Helical" evidence="1">
    <location>
        <begin position="69"/>
        <end position="90"/>
    </location>
</feature>
<dbReference type="PANTHER" id="PTHR22911">
    <property type="entry name" value="ACYL-MALONYL CONDENSING ENZYME-RELATED"/>
    <property type="match status" value="1"/>
</dbReference>
<dbReference type="EMBL" id="FBYC01000001">
    <property type="protein sequence ID" value="CUX79782.1"/>
    <property type="molecule type" value="Genomic_DNA"/>
</dbReference>
<feature type="domain" description="EamA" evidence="2">
    <location>
        <begin position="150"/>
        <end position="276"/>
    </location>
</feature>
<feature type="transmembrane region" description="Helical" evidence="1">
    <location>
        <begin position="202"/>
        <end position="223"/>
    </location>
</feature>
<feature type="transmembrane region" description="Helical" evidence="1">
    <location>
        <begin position="261"/>
        <end position="281"/>
    </location>
</feature>